<dbReference type="GO" id="GO:0003684">
    <property type="term" value="F:damaged DNA binding"/>
    <property type="evidence" value="ECO:0007669"/>
    <property type="project" value="InterPro"/>
</dbReference>
<proteinExistence type="inferred from homology"/>
<dbReference type="InterPro" id="IPR015887">
    <property type="entry name" value="DNA_glyclase_Znf_dom_DNA_BS"/>
</dbReference>
<evidence type="ECO:0000256" key="2">
    <source>
        <dbReference type="ARBA" id="ARBA00001947"/>
    </source>
</evidence>
<dbReference type="EMBL" id="MPKA01000087">
    <property type="protein sequence ID" value="OLU45255.1"/>
    <property type="molecule type" value="Genomic_DNA"/>
</dbReference>
<gene>
    <name evidence="23" type="ORF">BO225_08915</name>
</gene>
<organism evidence="23 24">
    <name type="scientific">Dubosiella newyorkensis</name>
    <dbReference type="NCBI Taxonomy" id="1862672"/>
    <lineage>
        <taxon>Bacteria</taxon>
        <taxon>Bacillati</taxon>
        <taxon>Bacillota</taxon>
        <taxon>Erysipelotrichia</taxon>
        <taxon>Erysipelotrichales</taxon>
        <taxon>Erysipelotrichaceae</taxon>
        <taxon>Dubosiella</taxon>
    </lineage>
</organism>
<keyword evidence="10 20" id="KW-0863">Zinc-finger</keyword>
<keyword evidence="11" id="KW-0378">Hydrolase</keyword>
<keyword evidence="24" id="KW-1185">Reference proteome</keyword>
<dbReference type="GO" id="GO:0034039">
    <property type="term" value="F:8-oxo-7,8-dihydroguanine DNA N-glycosylase activity"/>
    <property type="evidence" value="ECO:0007669"/>
    <property type="project" value="TreeGrafter"/>
</dbReference>
<evidence type="ECO:0000259" key="22">
    <source>
        <dbReference type="PROSITE" id="PS51068"/>
    </source>
</evidence>
<dbReference type="Pfam" id="PF06831">
    <property type="entry name" value="H2TH"/>
    <property type="match status" value="1"/>
</dbReference>
<evidence type="ECO:0000259" key="21">
    <source>
        <dbReference type="PROSITE" id="PS51066"/>
    </source>
</evidence>
<dbReference type="SUPFAM" id="SSF57716">
    <property type="entry name" value="Glucocorticoid receptor-like (DNA-binding domain)"/>
    <property type="match status" value="1"/>
</dbReference>
<dbReference type="GO" id="GO:0006284">
    <property type="term" value="P:base-excision repair"/>
    <property type="evidence" value="ECO:0007669"/>
    <property type="project" value="InterPro"/>
</dbReference>
<dbReference type="Proteomes" id="UP000186705">
    <property type="component" value="Unassembled WGS sequence"/>
</dbReference>
<dbReference type="Gene3D" id="1.10.8.50">
    <property type="match status" value="1"/>
</dbReference>
<dbReference type="FunFam" id="1.10.8.50:FF:000003">
    <property type="entry name" value="Formamidopyrimidine-DNA glycosylase"/>
    <property type="match status" value="1"/>
</dbReference>
<sequence>MPEAPEVQTVLSTLEHQIKGVKILKAKIYHEKLSANMEAETMCKSLKGQSIESFFRIGKYLGFETQDYDWICHLRMEGKFYLMDAIPEPKDKHIHAIFTLADGRYLCYHDTRKFGRMYLYPKTQDKASLPCFQKIGKDYLEMSGHELYEKTRKIKREIKFVLLDQSIMAGIGNIYADEILFASRLDPRTPANHLDEHDCDEIVAQTKRILQGATRAGGTTIRSYTSSLGVSGRFQLELKAHKQEGKECPICKGTIEKIKVNQRSTYLCPHCQKRK</sequence>
<dbReference type="PANTHER" id="PTHR22993:SF9">
    <property type="entry name" value="FORMAMIDOPYRIMIDINE-DNA GLYCOSYLASE"/>
    <property type="match status" value="1"/>
</dbReference>
<evidence type="ECO:0000256" key="8">
    <source>
        <dbReference type="ARBA" id="ARBA00022723"/>
    </source>
</evidence>
<dbReference type="GO" id="GO:0140078">
    <property type="term" value="F:class I DNA-(apurinic or apyrimidinic site) endonuclease activity"/>
    <property type="evidence" value="ECO:0007669"/>
    <property type="project" value="UniProtKB-EC"/>
</dbReference>
<evidence type="ECO:0000313" key="24">
    <source>
        <dbReference type="Proteomes" id="UP000186705"/>
    </source>
</evidence>
<dbReference type="GO" id="GO:0003690">
    <property type="term" value="F:double-stranded DNA binding"/>
    <property type="evidence" value="ECO:0007669"/>
    <property type="project" value="UniProtKB-ARBA"/>
</dbReference>
<keyword evidence="15" id="KW-0456">Lyase</keyword>
<reference evidence="23 24" key="1">
    <citation type="submission" date="2016-11" db="EMBL/GenBank/DDBJ databases">
        <title>Description of two novel members of the family Erysipelotrichaceae: Ileibacterium lipovorans gen. nov., sp. nov. and Dubosiella newyorkensis, gen. nov., sp. nov.</title>
        <authorList>
            <person name="Cox L.M."/>
            <person name="Sohn J."/>
            <person name="Tyrrell K.L."/>
            <person name="Citron D.M."/>
            <person name="Lawson P.A."/>
            <person name="Patel N.B."/>
            <person name="Iizumi T."/>
            <person name="Perez-Perez G.I."/>
            <person name="Goldstein E.J."/>
            <person name="Blaser M.J."/>
        </authorList>
    </citation>
    <scope>NUCLEOTIDE SEQUENCE [LARGE SCALE GENOMIC DNA]</scope>
    <source>
        <strain evidence="23 24">NYU-BL-A4</strain>
    </source>
</reference>
<evidence type="ECO:0000256" key="7">
    <source>
        <dbReference type="ARBA" id="ARBA00016240"/>
    </source>
</evidence>
<dbReference type="InterPro" id="IPR020629">
    <property type="entry name" value="FPG_Glyclase"/>
</dbReference>
<dbReference type="RefSeq" id="WP_076341911.1">
    <property type="nucleotide sequence ID" value="NZ_CAJTMI010000005.1"/>
</dbReference>
<dbReference type="SUPFAM" id="SSF46946">
    <property type="entry name" value="S13-like H2TH domain"/>
    <property type="match status" value="1"/>
</dbReference>
<evidence type="ECO:0000256" key="11">
    <source>
        <dbReference type="ARBA" id="ARBA00022801"/>
    </source>
</evidence>
<dbReference type="SMART" id="SM01232">
    <property type="entry name" value="H2TH"/>
    <property type="match status" value="1"/>
</dbReference>
<name>A0A1U7NKY4_9FIRM</name>
<protein>
    <recommendedName>
        <fullName evidence="7">Formamidopyrimidine-DNA glycosylase</fullName>
        <ecNumber evidence="5">3.2.2.23</ecNumber>
        <ecNumber evidence="6">4.2.99.18</ecNumber>
    </recommendedName>
    <alternativeName>
        <fullName evidence="18">DNA-(apurinic or apyrimidinic site) lyase MutM</fullName>
    </alternativeName>
</protein>
<dbReference type="InterPro" id="IPR010663">
    <property type="entry name" value="Znf_FPG/IleRS"/>
</dbReference>
<dbReference type="PROSITE" id="PS51068">
    <property type="entry name" value="FPG_CAT"/>
    <property type="match status" value="1"/>
</dbReference>
<dbReference type="EC" id="4.2.99.18" evidence="6"/>
<dbReference type="PROSITE" id="PS51066">
    <property type="entry name" value="ZF_FPG_2"/>
    <property type="match status" value="1"/>
</dbReference>
<evidence type="ECO:0000256" key="6">
    <source>
        <dbReference type="ARBA" id="ARBA00012720"/>
    </source>
</evidence>
<dbReference type="SUPFAM" id="SSF81624">
    <property type="entry name" value="N-terminal domain of MutM-like DNA repair proteins"/>
    <property type="match status" value="1"/>
</dbReference>
<evidence type="ECO:0000256" key="5">
    <source>
        <dbReference type="ARBA" id="ARBA00012024"/>
    </source>
</evidence>
<dbReference type="CDD" id="cd08966">
    <property type="entry name" value="EcFpg-like_N"/>
    <property type="match status" value="1"/>
</dbReference>
<dbReference type="PROSITE" id="PS01242">
    <property type="entry name" value="ZF_FPG_1"/>
    <property type="match status" value="1"/>
</dbReference>
<dbReference type="InterPro" id="IPR012319">
    <property type="entry name" value="FPG_cat"/>
</dbReference>
<dbReference type="GO" id="GO:0008270">
    <property type="term" value="F:zinc ion binding"/>
    <property type="evidence" value="ECO:0007669"/>
    <property type="project" value="UniProtKB-KW"/>
</dbReference>
<evidence type="ECO:0000256" key="13">
    <source>
        <dbReference type="ARBA" id="ARBA00023125"/>
    </source>
</evidence>
<evidence type="ECO:0000256" key="9">
    <source>
        <dbReference type="ARBA" id="ARBA00022763"/>
    </source>
</evidence>
<dbReference type="Gene3D" id="3.20.190.10">
    <property type="entry name" value="MutM-like, N-terminal"/>
    <property type="match status" value="1"/>
</dbReference>
<dbReference type="Pfam" id="PF06827">
    <property type="entry name" value="zf-FPG_IleRS"/>
    <property type="match status" value="1"/>
</dbReference>
<evidence type="ECO:0000256" key="17">
    <source>
        <dbReference type="ARBA" id="ARBA00023295"/>
    </source>
</evidence>
<dbReference type="Pfam" id="PF01149">
    <property type="entry name" value="Fapy_DNA_glyco"/>
    <property type="match status" value="1"/>
</dbReference>
<keyword evidence="13" id="KW-0238">DNA-binding</keyword>
<dbReference type="InterPro" id="IPR015886">
    <property type="entry name" value="H2TH_FPG"/>
</dbReference>
<keyword evidence="16" id="KW-0511">Multifunctional enzyme</keyword>
<accession>A0A1U7NKY4</accession>
<evidence type="ECO:0000256" key="12">
    <source>
        <dbReference type="ARBA" id="ARBA00022833"/>
    </source>
</evidence>
<evidence type="ECO:0000256" key="18">
    <source>
        <dbReference type="ARBA" id="ARBA00030638"/>
    </source>
</evidence>
<dbReference type="NCBIfam" id="NF002211">
    <property type="entry name" value="PRK01103.1"/>
    <property type="match status" value="1"/>
</dbReference>
<dbReference type="OrthoDB" id="9800855at2"/>
<evidence type="ECO:0000256" key="16">
    <source>
        <dbReference type="ARBA" id="ARBA00023268"/>
    </source>
</evidence>
<dbReference type="STRING" id="1862672.BO225_08915"/>
<keyword evidence="9" id="KW-0227">DNA damage</keyword>
<comment type="caution">
    <text evidence="23">The sequence shown here is derived from an EMBL/GenBank/DDBJ whole genome shotgun (WGS) entry which is preliminary data.</text>
</comment>
<evidence type="ECO:0000313" key="23">
    <source>
        <dbReference type="EMBL" id="OLU45255.1"/>
    </source>
</evidence>
<dbReference type="InterPro" id="IPR000214">
    <property type="entry name" value="Znf_DNA_glyclase/AP_lyase"/>
</dbReference>
<evidence type="ECO:0000256" key="4">
    <source>
        <dbReference type="ARBA" id="ARBA00011245"/>
    </source>
</evidence>
<keyword evidence="17" id="KW-0326">Glycosidase</keyword>
<dbReference type="NCBIfam" id="TIGR00577">
    <property type="entry name" value="fpg"/>
    <property type="match status" value="1"/>
</dbReference>
<evidence type="ECO:0000256" key="14">
    <source>
        <dbReference type="ARBA" id="ARBA00023204"/>
    </source>
</evidence>
<comment type="catalytic activity">
    <reaction evidence="19">
        <text>2'-deoxyribonucleotide-(2'-deoxyribose 5'-phosphate)-2'-deoxyribonucleotide-DNA = a 3'-end 2'-deoxyribonucleotide-(2,3-dehydro-2,3-deoxyribose 5'-phosphate)-DNA + a 5'-end 5'-phospho-2'-deoxyribonucleoside-DNA + H(+)</text>
        <dbReference type="Rhea" id="RHEA:66592"/>
        <dbReference type="Rhea" id="RHEA-COMP:13180"/>
        <dbReference type="Rhea" id="RHEA-COMP:16897"/>
        <dbReference type="Rhea" id="RHEA-COMP:17067"/>
        <dbReference type="ChEBI" id="CHEBI:15378"/>
        <dbReference type="ChEBI" id="CHEBI:136412"/>
        <dbReference type="ChEBI" id="CHEBI:157695"/>
        <dbReference type="ChEBI" id="CHEBI:167181"/>
        <dbReference type="EC" id="4.2.99.18"/>
    </reaction>
</comment>
<evidence type="ECO:0000256" key="3">
    <source>
        <dbReference type="ARBA" id="ARBA00009409"/>
    </source>
</evidence>
<keyword evidence="14" id="KW-0234">DNA repair</keyword>
<evidence type="ECO:0000256" key="1">
    <source>
        <dbReference type="ARBA" id="ARBA00001668"/>
    </source>
</evidence>
<comment type="catalytic activity">
    <reaction evidence="1">
        <text>Hydrolysis of DNA containing ring-opened 7-methylguanine residues, releasing 2,6-diamino-4-hydroxy-5-(N-methyl)formamidopyrimidine.</text>
        <dbReference type="EC" id="3.2.2.23"/>
    </reaction>
</comment>
<dbReference type="PANTHER" id="PTHR22993">
    <property type="entry name" value="FORMAMIDOPYRIMIDINE-DNA GLYCOSYLASE"/>
    <property type="match status" value="1"/>
</dbReference>
<dbReference type="EC" id="3.2.2.23" evidence="5"/>
<dbReference type="InterPro" id="IPR035937">
    <property type="entry name" value="FPG_N"/>
</dbReference>
<keyword evidence="8" id="KW-0479">Metal-binding</keyword>
<dbReference type="AlphaFoldDB" id="A0A1U7NKY4"/>
<evidence type="ECO:0000256" key="15">
    <source>
        <dbReference type="ARBA" id="ARBA00023239"/>
    </source>
</evidence>
<feature type="domain" description="FPG-type" evidence="21">
    <location>
        <begin position="239"/>
        <end position="273"/>
    </location>
</feature>
<keyword evidence="12" id="KW-0862">Zinc</keyword>
<evidence type="ECO:0000256" key="20">
    <source>
        <dbReference type="PROSITE-ProRule" id="PRU00391"/>
    </source>
</evidence>
<dbReference type="SMART" id="SM00898">
    <property type="entry name" value="Fapy_DNA_glyco"/>
    <property type="match status" value="1"/>
</dbReference>
<comment type="cofactor">
    <cofactor evidence="2">
        <name>Zn(2+)</name>
        <dbReference type="ChEBI" id="CHEBI:29105"/>
    </cofactor>
</comment>
<evidence type="ECO:0000256" key="19">
    <source>
        <dbReference type="ARBA" id="ARBA00044632"/>
    </source>
</evidence>
<dbReference type="InterPro" id="IPR010979">
    <property type="entry name" value="Ribosomal_uS13-like_H2TH"/>
</dbReference>
<evidence type="ECO:0000256" key="10">
    <source>
        <dbReference type="ARBA" id="ARBA00022771"/>
    </source>
</evidence>
<dbReference type="GeneID" id="78276059"/>
<comment type="similarity">
    <text evidence="3">Belongs to the FPG family.</text>
</comment>
<feature type="domain" description="Formamidopyrimidine-DNA glycosylase catalytic" evidence="22">
    <location>
        <begin position="2"/>
        <end position="115"/>
    </location>
</feature>
<comment type="subunit">
    <text evidence="4">Monomer.</text>
</comment>